<gene>
    <name evidence="2" type="ORF">DFR52_104136</name>
</gene>
<accession>A0A317PFW3</accession>
<proteinExistence type="predicted"/>
<feature type="domain" description="DUF6916" evidence="1">
    <location>
        <begin position="7"/>
        <end position="96"/>
    </location>
</feature>
<evidence type="ECO:0000259" key="1">
    <source>
        <dbReference type="Pfam" id="PF21880"/>
    </source>
</evidence>
<dbReference type="Pfam" id="PF21880">
    <property type="entry name" value="DUF6916"/>
    <property type="match status" value="1"/>
</dbReference>
<organism evidence="2 3">
    <name type="scientific">Hoeflea marina</name>
    <dbReference type="NCBI Taxonomy" id="274592"/>
    <lineage>
        <taxon>Bacteria</taxon>
        <taxon>Pseudomonadati</taxon>
        <taxon>Pseudomonadota</taxon>
        <taxon>Alphaproteobacteria</taxon>
        <taxon>Hyphomicrobiales</taxon>
        <taxon>Rhizobiaceae</taxon>
        <taxon>Hoeflea</taxon>
    </lineage>
</organism>
<dbReference type="InterPro" id="IPR054209">
    <property type="entry name" value="DUF6916"/>
</dbReference>
<reference evidence="2 3" key="1">
    <citation type="submission" date="2018-05" db="EMBL/GenBank/DDBJ databases">
        <title>Genomic Encyclopedia of Type Strains, Phase IV (KMG-IV): sequencing the most valuable type-strain genomes for metagenomic binning, comparative biology and taxonomic classification.</title>
        <authorList>
            <person name="Goeker M."/>
        </authorList>
    </citation>
    <scope>NUCLEOTIDE SEQUENCE [LARGE SCALE GENOMIC DNA]</scope>
    <source>
        <strain evidence="2 3">DSM 16791</strain>
    </source>
</reference>
<keyword evidence="3" id="KW-1185">Reference proteome</keyword>
<comment type="caution">
    <text evidence="2">The sequence shown here is derived from an EMBL/GenBank/DDBJ whole genome shotgun (WGS) entry which is preliminary data.</text>
</comment>
<name>A0A317PFW3_9HYPH</name>
<dbReference type="EMBL" id="QGTR01000004">
    <property type="protein sequence ID" value="PWV98846.1"/>
    <property type="molecule type" value="Genomic_DNA"/>
</dbReference>
<evidence type="ECO:0000313" key="2">
    <source>
        <dbReference type="EMBL" id="PWV98846.1"/>
    </source>
</evidence>
<sequence>MPDLNDLDLETFQPLIGSGFTTALPWGAVTLVLREATAMGSGLRHGGAFSLLFSGPGPDLIGQGVLRLTNPEIGSVDLFLVPVAQSAHGVDYEAVFT</sequence>
<dbReference type="AlphaFoldDB" id="A0A317PFW3"/>
<evidence type="ECO:0000313" key="3">
    <source>
        <dbReference type="Proteomes" id="UP000246352"/>
    </source>
</evidence>
<dbReference type="RefSeq" id="WP_110033019.1">
    <property type="nucleotide sequence ID" value="NZ_QGTR01000004.1"/>
</dbReference>
<dbReference type="Proteomes" id="UP000246352">
    <property type="component" value="Unassembled WGS sequence"/>
</dbReference>
<dbReference type="OrthoDB" id="8926597at2"/>
<protein>
    <recommendedName>
        <fullName evidence="1">DUF6916 domain-containing protein</fullName>
    </recommendedName>
</protein>